<dbReference type="InterPro" id="IPR013325">
    <property type="entry name" value="RNA_pol_sigma_r2"/>
</dbReference>
<proteinExistence type="inferred from homology"/>
<evidence type="ECO:0000259" key="7">
    <source>
        <dbReference type="Pfam" id="PF08281"/>
    </source>
</evidence>
<keyword evidence="5" id="KW-0804">Transcription</keyword>
<dbReference type="InterPro" id="IPR013324">
    <property type="entry name" value="RNA_pol_sigma_r3/r4-like"/>
</dbReference>
<evidence type="ECO:0000313" key="8">
    <source>
        <dbReference type="EMBL" id="QPT10160.1"/>
    </source>
</evidence>
<dbReference type="NCBIfam" id="NF009191">
    <property type="entry name" value="PRK12539.1"/>
    <property type="match status" value="1"/>
</dbReference>
<name>A0A7T3ACI5_SPHPI</name>
<accession>A0A7T3ACI5</accession>
<dbReference type="Proteomes" id="UP000594836">
    <property type="component" value="Chromosome"/>
</dbReference>
<dbReference type="Pfam" id="PF08281">
    <property type="entry name" value="Sigma70_r4_2"/>
    <property type="match status" value="1"/>
</dbReference>
<sequence length="188" mass="21111">MKRQEGALRLMMEQAQLGDATAYRTLLEQLSSLLRAYMRSKLTQMGRNVADAEDVVQEVLLAVHTRRDTYDPSEPFTPWLYAIARYKLIDHLRRSKMAHAEGPLDAAEAMSDGFDHTAVESGIDMEKLLATIPQHSQRVIRDVKLDGRSVAEAAAREGITEAAAKVRIHRGLKAMTVAIGGRLWREDR</sequence>
<evidence type="ECO:0000259" key="6">
    <source>
        <dbReference type="Pfam" id="PF04542"/>
    </source>
</evidence>
<evidence type="ECO:0000256" key="2">
    <source>
        <dbReference type="ARBA" id="ARBA00023015"/>
    </source>
</evidence>
<dbReference type="Pfam" id="PF04542">
    <property type="entry name" value="Sigma70_r2"/>
    <property type="match status" value="1"/>
</dbReference>
<dbReference type="NCBIfam" id="TIGR02937">
    <property type="entry name" value="sigma70-ECF"/>
    <property type="match status" value="1"/>
</dbReference>
<evidence type="ECO:0000256" key="5">
    <source>
        <dbReference type="ARBA" id="ARBA00023163"/>
    </source>
</evidence>
<dbReference type="Gene3D" id="1.10.1740.10">
    <property type="match status" value="1"/>
</dbReference>
<comment type="similarity">
    <text evidence="1">Belongs to the sigma-70 factor family. ECF subfamily.</text>
</comment>
<dbReference type="SUPFAM" id="SSF88659">
    <property type="entry name" value="Sigma3 and sigma4 domains of RNA polymerase sigma factors"/>
    <property type="match status" value="1"/>
</dbReference>
<reference evidence="8 9" key="1">
    <citation type="submission" date="2020-12" db="EMBL/GenBank/DDBJ databases">
        <title>FDA dAtabase for Regulatory Grade micrObial Sequences (FDA-ARGOS): Supporting development and validation of Infectious Disease Dx tests.</title>
        <authorList>
            <person name="Sproer C."/>
            <person name="Gronow S."/>
            <person name="Severitt S."/>
            <person name="Schroder I."/>
            <person name="Tallon L."/>
            <person name="Sadzewicz L."/>
            <person name="Zhao X."/>
            <person name="Boylan J."/>
            <person name="Ott S."/>
            <person name="Bowen H."/>
            <person name="Vavikolanu K."/>
            <person name="Mehta A."/>
            <person name="Aluvathingal J."/>
            <person name="Nadendla S."/>
            <person name="Lowell S."/>
            <person name="Myers T."/>
            <person name="Yan Y."/>
            <person name="Sichtig H."/>
        </authorList>
    </citation>
    <scope>NUCLEOTIDE SEQUENCE [LARGE SCALE GENOMIC DNA]</scope>
    <source>
        <strain evidence="8 9">FDAARGOS_881</strain>
    </source>
</reference>
<dbReference type="InterPro" id="IPR036388">
    <property type="entry name" value="WH-like_DNA-bd_sf"/>
</dbReference>
<dbReference type="InterPro" id="IPR013249">
    <property type="entry name" value="RNA_pol_sigma70_r4_t2"/>
</dbReference>
<protein>
    <submittedName>
        <fullName evidence="8">Sigma-70 family RNA polymerase sigma factor</fullName>
    </submittedName>
</protein>
<gene>
    <name evidence="8" type="ORF">I6G38_08090</name>
</gene>
<dbReference type="PANTHER" id="PTHR43133">
    <property type="entry name" value="RNA POLYMERASE ECF-TYPE SIGMA FACTO"/>
    <property type="match status" value="1"/>
</dbReference>
<dbReference type="InterPro" id="IPR007627">
    <property type="entry name" value="RNA_pol_sigma70_r2"/>
</dbReference>
<evidence type="ECO:0000256" key="1">
    <source>
        <dbReference type="ARBA" id="ARBA00010641"/>
    </source>
</evidence>
<organism evidence="8 9">
    <name type="scientific">Sphingomonas paucimobilis</name>
    <name type="common">Pseudomonas paucimobilis</name>
    <dbReference type="NCBI Taxonomy" id="13689"/>
    <lineage>
        <taxon>Bacteria</taxon>
        <taxon>Pseudomonadati</taxon>
        <taxon>Pseudomonadota</taxon>
        <taxon>Alphaproteobacteria</taxon>
        <taxon>Sphingomonadales</taxon>
        <taxon>Sphingomonadaceae</taxon>
        <taxon>Sphingomonas</taxon>
    </lineage>
</organism>
<evidence type="ECO:0000256" key="4">
    <source>
        <dbReference type="ARBA" id="ARBA00023125"/>
    </source>
</evidence>
<evidence type="ECO:0000313" key="9">
    <source>
        <dbReference type="Proteomes" id="UP000594836"/>
    </source>
</evidence>
<dbReference type="PANTHER" id="PTHR43133:SF58">
    <property type="entry name" value="ECF RNA POLYMERASE SIGMA FACTOR SIGD"/>
    <property type="match status" value="1"/>
</dbReference>
<dbReference type="GO" id="GO:0006352">
    <property type="term" value="P:DNA-templated transcription initiation"/>
    <property type="evidence" value="ECO:0007669"/>
    <property type="project" value="InterPro"/>
</dbReference>
<feature type="domain" description="RNA polymerase sigma factor 70 region 4 type 2" evidence="7">
    <location>
        <begin position="126"/>
        <end position="175"/>
    </location>
</feature>
<dbReference type="EMBL" id="CP065713">
    <property type="protein sequence ID" value="QPT10160.1"/>
    <property type="molecule type" value="Genomic_DNA"/>
</dbReference>
<dbReference type="InterPro" id="IPR014284">
    <property type="entry name" value="RNA_pol_sigma-70_dom"/>
</dbReference>
<dbReference type="AlphaFoldDB" id="A0A7T3ACI5"/>
<dbReference type="InterPro" id="IPR039425">
    <property type="entry name" value="RNA_pol_sigma-70-like"/>
</dbReference>
<keyword evidence="2" id="KW-0805">Transcription regulation</keyword>
<dbReference type="RefSeq" id="WP_151606907.1">
    <property type="nucleotide sequence ID" value="NZ_CP065713.1"/>
</dbReference>
<dbReference type="SUPFAM" id="SSF88946">
    <property type="entry name" value="Sigma2 domain of RNA polymerase sigma factors"/>
    <property type="match status" value="1"/>
</dbReference>
<evidence type="ECO:0000256" key="3">
    <source>
        <dbReference type="ARBA" id="ARBA00023082"/>
    </source>
</evidence>
<dbReference type="Gene3D" id="1.10.10.10">
    <property type="entry name" value="Winged helix-like DNA-binding domain superfamily/Winged helix DNA-binding domain"/>
    <property type="match status" value="1"/>
</dbReference>
<dbReference type="GO" id="GO:0003677">
    <property type="term" value="F:DNA binding"/>
    <property type="evidence" value="ECO:0007669"/>
    <property type="project" value="UniProtKB-KW"/>
</dbReference>
<keyword evidence="3" id="KW-0731">Sigma factor</keyword>
<dbReference type="GO" id="GO:0016987">
    <property type="term" value="F:sigma factor activity"/>
    <property type="evidence" value="ECO:0007669"/>
    <property type="project" value="UniProtKB-KW"/>
</dbReference>
<keyword evidence="4" id="KW-0238">DNA-binding</keyword>
<feature type="domain" description="RNA polymerase sigma-70 region 2" evidence="6">
    <location>
        <begin position="28"/>
        <end position="96"/>
    </location>
</feature>